<feature type="chain" id="PRO_5005465956" description="Lipoprotein" evidence="1">
    <location>
        <begin position="26"/>
        <end position="62"/>
    </location>
</feature>
<proteinExistence type="predicted"/>
<reference evidence="2 3" key="1">
    <citation type="submission" date="2015-08" db="EMBL/GenBank/DDBJ databases">
        <authorList>
            <person name="Babu N.S."/>
            <person name="Beckwith C.J."/>
            <person name="Beseler K.G."/>
            <person name="Brison A."/>
            <person name="Carone J.V."/>
            <person name="Caskin T.P."/>
            <person name="Diamond M."/>
            <person name="Durham M.E."/>
            <person name="Foxe J.M."/>
            <person name="Go M."/>
            <person name="Henderson B.A."/>
            <person name="Jones I.B."/>
            <person name="McGettigan J.A."/>
            <person name="Micheletti S.J."/>
            <person name="Nasrallah M.E."/>
            <person name="Ortiz D."/>
            <person name="Piller C.R."/>
            <person name="Privatt S.R."/>
            <person name="Schneider S.L."/>
            <person name="Sharp S."/>
            <person name="Smith T.C."/>
            <person name="Stanton J.D."/>
            <person name="Ullery H.E."/>
            <person name="Wilson R.J."/>
            <person name="Serrano M.G."/>
            <person name="Buck G."/>
            <person name="Lee V."/>
            <person name="Wang Y."/>
            <person name="Carvalho R."/>
            <person name="Voegtly L."/>
            <person name="Shi R."/>
            <person name="Duckworth R."/>
            <person name="Johnson A."/>
            <person name="Loviza R."/>
            <person name="Walstead R."/>
            <person name="Shah Z."/>
            <person name="Kiflezghi M."/>
            <person name="Wade K."/>
            <person name="Ball S.L."/>
            <person name="Bradley K.W."/>
            <person name="Asai D.J."/>
            <person name="Bowman C.A."/>
            <person name="Russell D.A."/>
            <person name="Pope W.H."/>
            <person name="Jacobs-Sera D."/>
            <person name="Hendrix R.W."/>
            <person name="Hatfull G.F."/>
        </authorList>
    </citation>
    <scope>NUCLEOTIDE SEQUENCE [LARGE SCALE GENOMIC DNA]</scope>
    <source>
        <strain evidence="2 3">DSM 27648</strain>
    </source>
</reference>
<organism evidence="2 3">
    <name type="scientific">Labilithrix luteola</name>
    <dbReference type="NCBI Taxonomy" id="1391654"/>
    <lineage>
        <taxon>Bacteria</taxon>
        <taxon>Pseudomonadati</taxon>
        <taxon>Myxococcota</taxon>
        <taxon>Polyangia</taxon>
        <taxon>Polyangiales</taxon>
        <taxon>Labilitrichaceae</taxon>
        <taxon>Labilithrix</taxon>
    </lineage>
</organism>
<feature type="signal peptide" evidence="1">
    <location>
        <begin position="1"/>
        <end position="25"/>
    </location>
</feature>
<dbReference type="Proteomes" id="UP000064967">
    <property type="component" value="Chromosome"/>
</dbReference>
<sequence length="62" mass="6222">MVAVSALRIAAMVLACSLSLSGAFAACAIAIRSLPQAVLASANASARPIAIRPSLRALNMTP</sequence>
<dbReference type="KEGG" id="llu:AKJ09_03304"/>
<dbReference type="STRING" id="1391654.AKJ09_03304"/>
<evidence type="ECO:0000313" key="2">
    <source>
        <dbReference type="EMBL" id="AKU96640.1"/>
    </source>
</evidence>
<keyword evidence="3" id="KW-1185">Reference proteome</keyword>
<evidence type="ECO:0000256" key="1">
    <source>
        <dbReference type="SAM" id="SignalP"/>
    </source>
</evidence>
<dbReference type="EMBL" id="CP012333">
    <property type="protein sequence ID" value="AKU96640.1"/>
    <property type="molecule type" value="Genomic_DNA"/>
</dbReference>
<protein>
    <recommendedName>
        <fullName evidence="4">Lipoprotein</fullName>
    </recommendedName>
</protein>
<keyword evidence="1" id="KW-0732">Signal</keyword>
<dbReference type="AlphaFoldDB" id="A0A0K1PSW8"/>
<gene>
    <name evidence="2" type="ORF">AKJ09_03304</name>
</gene>
<evidence type="ECO:0000313" key="3">
    <source>
        <dbReference type="Proteomes" id="UP000064967"/>
    </source>
</evidence>
<accession>A0A0K1PSW8</accession>
<evidence type="ECO:0008006" key="4">
    <source>
        <dbReference type="Google" id="ProtNLM"/>
    </source>
</evidence>
<name>A0A0K1PSW8_9BACT</name>